<evidence type="ECO:0000256" key="6">
    <source>
        <dbReference type="ARBA" id="ARBA00022958"/>
    </source>
</evidence>
<proteinExistence type="predicted"/>
<evidence type="ECO:0000259" key="12">
    <source>
        <dbReference type="PROSITE" id="PS50042"/>
    </source>
</evidence>
<feature type="transmembrane region" description="Helical" evidence="11">
    <location>
        <begin position="158"/>
        <end position="179"/>
    </location>
</feature>
<dbReference type="InterPro" id="IPR005821">
    <property type="entry name" value="Ion_trans_dom"/>
</dbReference>
<keyword evidence="8" id="KW-0406">Ion transport</keyword>
<dbReference type="Proteomes" id="UP000541347">
    <property type="component" value="Unassembled WGS sequence"/>
</dbReference>
<comment type="caution">
    <text evidence="13">The sequence shown here is derived from an EMBL/GenBank/DDBJ whole genome shotgun (WGS) entry which is preliminary data.</text>
</comment>
<keyword evidence="14" id="KW-1185">Reference proteome</keyword>
<dbReference type="InterPro" id="IPR028325">
    <property type="entry name" value="VG_K_chnl"/>
</dbReference>
<keyword evidence="7 11" id="KW-1133">Transmembrane helix</keyword>
<feature type="domain" description="Cyclic nucleotide-binding" evidence="12">
    <location>
        <begin position="264"/>
        <end position="378"/>
    </location>
</feature>
<evidence type="ECO:0000256" key="10">
    <source>
        <dbReference type="ARBA" id="ARBA00023303"/>
    </source>
</evidence>
<dbReference type="SUPFAM" id="SSF51206">
    <property type="entry name" value="cAMP-binding domain-like"/>
    <property type="match status" value="1"/>
</dbReference>
<dbReference type="Gene3D" id="2.60.120.10">
    <property type="entry name" value="Jelly Rolls"/>
    <property type="match status" value="1"/>
</dbReference>
<dbReference type="Gene3D" id="1.10.287.70">
    <property type="match status" value="1"/>
</dbReference>
<feature type="transmembrane region" description="Helical" evidence="11">
    <location>
        <begin position="21"/>
        <end position="42"/>
    </location>
</feature>
<organism evidence="13 14">
    <name type="scientific">Pannonibacter tanglangensis</name>
    <dbReference type="NCBI Taxonomy" id="2750084"/>
    <lineage>
        <taxon>Bacteria</taxon>
        <taxon>Pseudomonadati</taxon>
        <taxon>Pseudomonadota</taxon>
        <taxon>Alphaproteobacteria</taxon>
        <taxon>Hyphomicrobiales</taxon>
        <taxon>Stappiaceae</taxon>
        <taxon>Pannonibacter</taxon>
    </lineage>
</organism>
<evidence type="ECO:0000256" key="5">
    <source>
        <dbReference type="ARBA" id="ARBA00022826"/>
    </source>
</evidence>
<keyword evidence="10" id="KW-0407">Ion channel</keyword>
<reference evidence="13 14" key="1">
    <citation type="submission" date="2020-01" db="EMBL/GenBank/DDBJ databases">
        <authorList>
            <person name="Peng S.Y."/>
            <person name="Li J."/>
            <person name="Wang M."/>
            <person name="Wang L."/>
            <person name="Wang C.Q."/>
            <person name="Wang J.R."/>
        </authorList>
    </citation>
    <scope>NUCLEOTIDE SEQUENCE [LARGE SCALE GENOMIC DNA]</scope>
    <source>
        <strain evidence="13 14">XCT-34</strain>
    </source>
</reference>
<keyword evidence="4 11" id="KW-0812">Transmembrane</keyword>
<evidence type="ECO:0000256" key="3">
    <source>
        <dbReference type="ARBA" id="ARBA00022538"/>
    </source>
</evidence>
<dbReference type="InterPro" id="IPR018488">
    <property type="entry name" value="cNMP-bd_CS"/>
</dbReference>
<evidence type="ECO:0000256" key="7">
    <source>
        <dbReference type="ARBA" id="ARBA00022989"/>
    </source>
</evidence>
<dbReference type="PROSITE" id="PS50042">
    <property type="entry name" value="CNMP_BINDING_3"/>
    <property type="match status" value="1"/>
</dbReference>
<keyword evidence="2" id="KW-0813">Transport</keyword>
<sequence>MASLKTDLYRWLEDSRDGDVAARWINAALILLVLVTVAISVLETVPGIDAASGGWLADVQMVAGLVFLGEYLARLYVADLHPPLRRHGPVAARLRYAVQPMALIDLLAVLPLLLVLVLPVSALPALAVLRLLRFLKLVRYSPALRSLVSAVVGERRALLGSLFIVCGVILVASTLMYMVEHDVQPDVFGSIPLAAWWAVTTATTTGYGDAVPVTPLGRLIAAVVMMTGYALLALPVGIIASAFAREVHSRDFVVTWSMVSRVPLFEDLNAAEVAEIAKLLRSHTVLAGEVIAERGDVAHCMYFVAAGEVQVDLPTETVRLGEGAFFGELALLRQRRRAATVRAVTRTQLLVLDAGALRQLLLRNPHIAARIEREAASREAWGQRSAGDIAEEELTQAEALDIPPDAGSR</sequence>
<evidence type="ECO:0000256" key="9">
    <source>
        <dbReference type="ARBA" id="ARBA00023136"/>
    </source>
</evidence>
<evidence type="ECO:0000256" key="2">
    <source>
        <dbReference type="ARBA" id="ARBA00022448"/>
    </source>
</evidence>
<dbReference type="PANTHER" id="PTHR11537:SF254">
    <property type="entry name" value="POTASSIUM VOLTAGE-GATED CHANNEL PROTEIN SHAB"/>
    <property type="match status" value="1"/>
</dbReference>
<evidence type="ECO:0000256" key="4">
    <source>
        <dbReference type="ARBA" id="ARBA00022692"/>
    </source>
</evidence>
<dbReference type="SMART" id="SM00100">
    <property type="entry name" value="cNMP"/>
    <property type="match status" value="1"/>
</dbReference>
<dbReference type="Pfam" id="PF00520">
    <property type="entry name" value="Ion_trans"/>
    <property type="match status" value="1"/>
</dbReference>
<dbReference type="RefSeq" id="WP_161675559.1">
    <property type="nucleotide sequence ID" value="NZ_JAABLP010000002.1"/>
</dbReference>
<gene>
    <name evidence="13" type="ORF">GWI71_07705</name>
</gene>
<dbReference type="PROSITE" id="PS00889">
    <property type="entry name" value="CNMP_BINDING_2"/>
    <property type="match status" value="1"/>
</dbReference>
<dbReference type="PRINTS" id="PR00169">
    <property type="entry name" value="KCHANNEL"/>
</dbReference>
<name>A0ABW9ZGL0_9HYPH</name>
<dbReference type="CDD" id="cd00038">
    <property type="entry name" value="CAP_ED"/>
    <property type="match status" value="1"/>
</dbReference>
<dbReference type="Pfam" id="PF00027">
    <property type="entry name" value="cNMP_binding"/>
    <property type="match status" value="1"/>
</dbReference>
<comment type="subcellular location">
    <subcellularLocation>
        <location evidence="1">Membrane</location>
        <topology evidence="1">Multi-pass membrane protein</topology>
    </subcellularLocation>
</comment>
<dbReference type="SUPFAM" id="SSF81324">
    <property type="entry name" value="Voltage-gated potassium channels"/>
    <property type="match status" value="1"/>
</dbReference>
<evidence type="ECO:0000313" key="14">
    <source>
        <dbReference type="Proteomes" id="UP000541347"/>
    </source>
</evidence>
<evidence type="ECO:0000256" key="8">
    <source>
        <dbReference type="ARBA" id="ARBA00023065"/>
    </source>
</evidence>
<dbReference type="PANTHER" id="PTHR11537">
    <property type="entry name" value="VOLTAGE-GATED POTASSIUM CHANNEL"/>
    <property type="match status" value="1"/>
</dbReference>
<keyword evidence="3" id="KW-0633">Potassium transport</keyword>
<dbReference type="InterPro" id="IPR014710">
    <property type="entry name" value="RmlC-like_jellyroll"/>
</dbReference>
<feature type="transmembrane region" description="Helical" evidence="11">
    <location>
        <begin position="219"/>
        <end position="243"/>
    </location>
</feature>
<evidence type="ECO:0000256" key="1">
    <source>
        <dbReference type="ARBA" id="ARBA00004141"/>
    </source>
</evidence>
<keyword evidence="6" id="KW-0630">Potassium</keyword>
<accession>A0ABW9ZGL0</accession>
<evidence type="ECO:0000313" key="13">
    <source>
        <dbReference type="EMBL" id="NBN63564.1"/>
    </source>
</evidence>
<dbReference type="InterPro" id="IPR000595">
    <property type="entry name" value="cNMP-bd_dom"/>
</dbReference>
<dbReference type="InterPro" id="IPR018490">
    <property type="entry name" value="cNMP-bd_dom_sf"/>
</dbReference>
<keyword evidence="5" id="KW-0631">Potassium channel</keyword>
<protein>
    <submittedName>
        <fullName evidence="13">Cyclic nucleotide-binding domain-containing protein</fullName>
    </submittedName>
</protein>
<keyword evidence="9 11" id="KW-0472">Membrane</keyword>
<feature type="transmembrane region" description="Helical" evidence="11">
    <location>
        <begin position="54"/>
        <end position="73"/>
    </location>
</feature>
<evidence type="ECO:0000256" key="11">
    <source>
        <dbReference type="SAM" id="Phobius"/>
    </source>
</evidence>
<dbReference type="EMBL" id="JAABLP010000002">
    <property type="protein sequence ID" value="NBN63564.1"/>
    <property type="molecule type" value="Genomic_DNA"/>
</dbReference>